<keyword evidence="3" id="KW-1185">Reference proteome</keyword>
<dbReference type="Proteomes" id="UP001642900">
    <property type="component" value="Unassembled WGS sequence"/>
</dbReference>
<sequence length="86" mass="9657">MRGLDVVRKLLALDGTLFLFYEPPSLAGCEPTIITKHGKPAAMVVPIDKARKLYPDRDDAFVDFLLTYPGGIELEQNQSKLRDYGF</sequence>
<dbReference type="NCBIfam" id="TIGR01552">
    <property type="entry name" value="phd_fam"/>
    <property type="match status" value="1"/>
</dbReference>
<dbReference type="RefSeq" id="WP_165021794.1">
    <property type="nucleotide sequence ID" value="NZ_JAAKZF010000001.1"/>
</dbReference>
<dbReference type="InterPro" id="IPR036165">
    <property type="entry name" value="YefM-like_sf"/>
</dbReference>
<protein>
    <submittedName>
        <fullName evidence="2">Type II toxin-antitoxin system prevent-host-death family antitoxin</fullName>
    </submittedName>
</protein>
<comment type="caution">
    <text evidence="2">The sequence shown here is derived from an EMBL/GenBank/DDBJ whole genome shotgun (WGS) entry which is preliminary data.</text>
</comment>
<reference evidence="2 3" key="1">
    <citation type="submission" date="2020-02" db="EMBL/GenBank/DDBJ databases">
        <title>Genome sequence of strain CCNWXJ40-4.</title>
        <authorList>
            <person name="Gao J."/>
            <person name="Sun J."/>
        </authorList>
    </citation>
    <scope>NUCLEOTIDE SEQUENCE [LARGE SCALE GENOMIC DNA]</scope>
    <source>
        <strain evidence="2 3">CCNWXJ 40-4</strain>
    </source>
</reference>
<evidence type="ECO:0000256" key="1">
    <source>
        <dbReference type="ARBA" id="ARBA00009981"/>
    </source>
</evidence>
<dbReference type="EMBL" id="JAAKZF010000001">
    <property type="protein sequence ID" value="NGO49714.1"/>
    <property type="molecule type" value="Genomic_DNA"/>
</dbReference>
<gene>
    <name evidence="2" type="ORF">G6N73_00750</name>
</gene>
<evidence type="ECO:0000313" key="2">
    <source>
        <dbReference type="EMBL" id="NGO49714.1"/>
    </source>
</evidence>
<dbReference type="Gene3D" id="3.40.1620.10">
    <property type="entry name" value="YefM-like domain"/>
    <property type="match status" value="1"/>
</dbReference>
<accession>A0A6G4W599</accession>
<dbReference type="AlphaFoldDB" id="A0A6G4W599"/>
<dbReference type="SUPFAM" id="SSF143120">
    <property type="entry name" value="YefM-like"/>
    <property type="match status" value="1"/>
</dbReference>
<evidence type="ECO:0000313" key="3">
    <source>
        <dbReference type="Proteomes" id="UP001642900"/>
    </source>
</evidence>
<proteinExistence type="inferred from homology"/>
<comment type="similarity">
    <text evidence="1">Belongs to the phD/YefM antitoxin family.</text>
</comment>
<organism evidence="2 3">
    <name type="scientific">Allomesorhizobium camelthorni</name>
    <dbReference type="NCBI Taxonomy" id="475069"/>
    <lineage>
        <taxon>Bacteria</taxon>
        <taxon>Pseudomonadati</taxon>
        <taxon>Pseudomonadota</taxon>
        <taxon>Alphaproteobacteria</taxon>
        <taxon>Hyphomicrobiales</taxon>
        <taxon>Phyllobacteriaceae</taxon>
        <taxon>Allomesorhizobium</taxon>
    </lineage>
</organism>
<name>A0A6G4W599_9HYPH</name>